<evidence type="ECO:0008006" key="5">
    <source>
        <dbReference type="Google" id="ProtNLM"/>
    </source>
</evidence>
<evidence type="ECO:0000256" key="3">
    <source>
        <dbReference type="PROSITE-ProRule" id="PRU00708"/>
    </source>
</evidence>
<dbReference type="InterPro" id="IPR050667">
    <property type="entry name" value="PPR-containing_protein"/>
</dbReference>
<dbReference type="InterPro" id="IPR002885">
    <property type="entry name" value="PPR_rpt"/>
</dbReference>
<proteinExistence type="inferred from homology"/>
<keyword evidence="2" id="KW-0677">Repeat</keyword>
<evidence type="ECO:0000313" key="4">
    <source>
        <dbReference type="EMBL" id="MPA67670.1"/>
    </source>
</evidence>
<evidence type="ECO:0000256" key="1">
    <source>
        <dbReference type="ARBA" id="ARBA00007626"/>
    </source>
</evidence>
<gene>
    <name evidence="4" type="ORF">Din_037111</name>
</gene>
<feature type="repeat" description="PPR" evidence="3">
    <location>
        <begin position="333"/>
        <end position="367"/>
    </location>
</feature>
<name>A0A5B7BFF5_DAVIN</name>
<dbReference type="Pfam" id="PF01535">
    <property type="entry name" value="PPR"/>
    <property type="match status" value="3"/>
</dbReference>
<dbReference type="PANTHER" id="PTHR47939:SF5">
    <property type="entry name" value="PENTACOTRIPEPTIDE-REPEAT REGION OF PRORP DOMAIN-CONTAINING PROTEIN"/>
    <property type="match status" value="1"/>
</dbReference>
<dbReference type="PANTHER" id="PTHR47939">
    <property type="entry name" value="MEMBRANE-ASSOCIATED SALT-INDUCIBLE PROTEIN-LIKE"/>
    <property type="match status" value="1"/>
</dbReference>
<dbReference type="Gene3D" id="1.25.40.10">
    <property type="entry name" value="Tetratricopeptide repeat domain"/>
    <property type="match status" value="3"/>
</dbReference>
<protein>
    <recommendedName>
        <fullName evidence="5">Pentacotripeptide-repeat region of PRORP domain-containing protein</fullName>
    </recommendedName>
</protein>
<comment type="similarity">
    <text evidence="1">Belongs to the PPR family. P subfamily.</text>
</comment>
<organism evidence="4">
    <name type="scientific">Davidia involucrata</name>
    <name type="common">Dove tree</name>
    <dbReference type="NCBI Taxonomy" id="16924"/>
    <lineage>
        <taxon>Eukaryota</taxon>
        <taxon>Viridiplantae</taxon>
        <taxon>Streptophyta</taxon>
        <taxon>Embryophyta</taxon>
        <taxon>Tracheophyta</taxon>
        <taxon>Spermatophyta</taxon>
        <taxon>Magnoliopsida</taxon>
        <taxon>eudicotyledons</taxon>
        <taxon>Gunneridae</taxon>
        <taxon>Pentapetalae</taxon>
        <taxon>asterids</taxon>
        <taxon>Cornales</taxon>
        <taxon>Nyssaceae</taxon>
        <taxon>Davidia</taxon>
    </lineage>
</organism>
<feature type="repeat" description="PPR" evidence="3">
    <location>
        <begin position="368"/>
        <end position="402"/>
    </location>
</feature>
<dbReference type="InterPro" id="IPR011990">
    <property type="entry name" value="TPR-like_helical_dom_sf"/>
</dbReference>
<sequence>MMALLTFAWRLQRSQPRLLLPLILSSITHPRIPSSSSHPLRYFIQPFHQTLLVPSYSLQYSPYFSTLQSSHNQTLDEPIDFSKYTDETHQHSQSGVHEFVGLLKKGENFVSEVEAIAFLDDSGFQPNKNLVYSTIWALRDEWKLAFLVYKWGEKWSCSGEKVSGLMIWVLGNHKKFNTAWCLIRDLHRSSVDIRQAMLIMIDRYAAANDPGKAIQTFQIMEKFRMTPDLKAFYTLLNILCKHGNIEEAEEFMLLNKKLFPLETEGFNIILNGWCNISLDVYEAKRVWREMSKCCIMPNATSYTHMISCFSKVGNLFDSLRLYDEMKKRGWVPGLEVYNSLIYILTRENCLEKALKILDKMKEAGAQPDSTSYNSMIRPLCEATKLDEARNILAAMIGDNVSPTIETHHAFLEGGSLEGTLEILNCMRKAGLGPNRDTFLLIFSKFFKLDQTENALKIWGEMKQHEVVPDSEHYTVMVEGLAMCGLLIKARELYAEMKSNGILDNPKLKKILKEPVRGNSHQREGQSQVRVVRRIKRGTQVRHGKSNLMRRKNRGKLCRKKTSSVP</sequence>
<reference evidence="4" key="1">
    <citation type="submission" date="2019-08" db="EMBL/GenBank/DDBJ databases">
        <title>Reference gene set and small RNA set construction with multiple tissues from Davidia involucrata Baill.</title>
        <authorList>
            <person name="Yang H."/>
            <person name="Zhou C."/>
            <person name="Li G."/>
            <person name="Wang J."/>
            <person name="Gao P."/>
            <person name="Wang M."/>
            <person name="Wang R."/>
            <person name="Zhao Y."/>
        </authorList>
    </citation>
    <scope>NUCLEOTIDE SEQUENCE</scope>
    <source>
        <tissue evidence="4">Mixed with DoveR01_LX</tissue>
    </source>
</reference>
<dbReference type="Pfam" id="PF13041">
    <property type="entry name" value="PPR_2"/>
    <property type="match status" value="1"/>
</dbReference>
<accession>A0A5B7BFF5</accession>
<dbReference type="NCBIfam" id="TIGR00756">
    <property type="entry name" value="PPR"/>
    <property type="match status" value="3"/>
</dbReference>
<feature type="repeat" description="PPR" evidence="3">
    <location>
        <begin position="469"/>
        <end position="503"/>
    </location>
</feature>
<dbReference type="PROSITE" id="PS51375">
    <property type="entry name" value="PPR"/>
    <property type="match status" value="4"/>
</dbReference>
<dbReference type="AlphaFoldDB" id="A0A5B7BFF5"/>
<feature type="repeat" description="PPR" evidence="3">
    <location>
        <begin position="298"/>
        <end position="332"/>
    </location>
</feature>
<dbReference type="EMBL" id="GHES01037111">
    <property type="protein sequence ID" value="MPA67670.1"/>
    <property type="molecule type" value="Transcribed_RNA"/>
</dbReference>
<evidence type="ECO:0000256" key="2">
    <source>
        <dbReference type="ARBA" id="ARBA00022737"/>
    </source>
</evidence>